<dbReference type="Proteomes" id="UP000789405">
    <property type="component" value="Unassembled WGS sequence"/>
</dbReference>
<protein>
    <submittedName>
        <fullName evidence="1">16106_t:CDS:1</fullName>
    </submittedName>
</protein>
<organism evidence="1 2">
    <name type="scientific">Dentiscutata erythropus</name>
    <dbReference type="NCBI Taxonomy" id="1348616"/>
    <lineage>
        <taxon>Eukaryota</taxon>
        <taxon>Fungi</taxon>
        <taxon>Fungi incertae sedis</taxon>
        <taxon>Mucoromycota</taxon>
        <taxon>Glomeromycotina</taxon>
        <taxon>Glomeromycetes</taxon>
        <taxon>Diversisporales</taxon>
        <taxon>Gigasporaceae</taxon>
        <taxon>Dentiscutata</taxon>
    </lineage>
</organism>
<keyword evidence="2" id="KW-1185">Reference proteome</keyword>
<feature type="non-terminal residue" evidence="1">
    <location>
        <position position="40"/>
    </location>
</feature>
<name>A0A9N9ISH3_9GLOM</name>
<reference evidence="1" key="1">
    <citation type="submission" date="2021-06" db="EMBL/GenBank/DDBJ databases">
        <authorList>
            <person name="Kallberg Y."/>
            <person name="Tangrot J."/>
            <person name="Rosling A."/>
        </authorList>
    </citation>
    <scope>NUCLEOTIDE SEQUENCE</scope>
    <source>
        <strain evidence="1">MA453B</strain>
    </source>
</reference>
<evidence type="ECO:0000313" key="1">
    <source>
        <dbReference type="EMBL" id="CAG8746699.1"/>
    </source>
</evidence>
<evidence type="ECO:0000313" key="2">
    <source>
        <dbReference type="Proteomes" id="UP000789405"/>
    </source>
</evidence>
<dbReference type="AlphaFoldDB" id="A0A9N9ISH3"/>
<comment type="caution">
    <text evidence="1">The sequence shown here is derived from an EMBL/GenBank/DDBJ whole genome shotgun (WGS) entry which is preliminary data.</text>
</comment>
<accession>A0A9N9ISH3</accession>
<gene>
    <name evidence="1" type="ORF">DERYTH_LOCUS16495</name>
</gene>
<dbReference type="EMBL" id="CAJVPY010014460">
    <property type="protein sequence ID" value="CAG8746699.1"/>
    <property type="molecule type" value="Genomic_DNA"/>
</dbReference>
<proteinExistence type="predicted"/>
<sequence length="40" mass="4412">MRRWVGGIIIGKWVGGIIIGREVRGVIRRGLVVLLEGVDI</sequence>